<dbReference type="InterPro" id="IPR018289">
    <property type="entry name" value="MULE_transposase_dom"/>
</dbReference>
<evidence type="ECO:0000256" key="3">
    <source>
        <dbReference type="ARBA" id="ARBA00022771"/>
    </source>
</evidence>
<comment type="function">
    <text evidence="6">Putative transcription activator involved in regulating light control of development.</text>
</comment>
<dbReference type="STRING" id="1088818.A0A2I0AZA9"/>
<dbReference type="OrthoDB" id="747268at2759"/>
<comment type="subcellular location">
    <subcellularLocation>
        <location evidence="6">Nucleus</location>
    </subcellularLocation>
</comment>
<reference evidence="8 9" key="1">
    <citation type="journal article" date="2017" name="Nature">
        <title>The Apostasia genome and the evolution of orchids.</title>
        <authorList>
            <person name="Zhang G.Q."/>
            <person name="Liu K.W."/>
            <person name="Li Z."/>
            <person name="Lohaus R."/>
            <person name="Hsiao Y.Y."/>
            <person name="Niu S.C."/>
            <person name="Wang J.Y."/>
            <person name="Lin Y.C."/>
            <person name="Xu Q."/>
            <person name="Chen L.J."/>
            <person name="Yoshida K."/>
            <person name="Fujiwara S."/>
            <person name="Wang Z.W."/>
            <person name="Zhang Y.Q."/>
            <person name="Mitsuda N."/>
            <person name="Wang M."/>
            <person name="Liu G.H."/>
            <person name="Pecoraro L."/>
            <person name="Huang H.X."/>
            <person name="Xiao X.J."/>
            <person name="Lin M."/>
            <person name="Wu X.Y."/>
            <person name="Wu W.L."/>
            <person name="Chen Y.Y."/>
            <person name="Chang S.B."/>
            <person name="Sakamoto S."/>
            <person name="Ohme-Takagi M."/>
            <person name="Yagi M."/>
            <person name="Zeng S.J."/>
            <person name="Shen C.Y."/>
            <person name="Yeh C.M."/>
            <person name="Luo Y.B."/>
            <person name="Tsai W.C."/>
            <person name="Van de Peer Y."/>
            <person name="Liu Z.J."/>
        </authorList>
    </citation>
    <scope>NUCLEOTIDE SEQUENCE [LARGE SCALE GENOMIC DNA]</scope>
    <source>
        <strain evidence="9">cv. Shenzhen</strain>
        <tissue evidence="8">Stem</tissue>
    </source>
</reference>
<gene>
    <name evidence="8" type="primary">FRS6</name>
    <name evidence="8" type="ORF">AXF42_Ash006522</name>
</gene>
<protein>
    <recommendedName>
        <fullName evidence="6">Protein FAR1-RELATED SEQUENCE</fullName>
    </recommendedName>
</protein>
<dbReference type="AlphaFoldDB" id="A0A2I0AZA9"/>
<evidence type="ECO:0000256" key="1">
    <source>
        <dbReference type="ARBA" id="ARBA00005889"/>
    </source>
</evidence>
<dbReference type="GO" id="GO:0005634">
    <property type="term" value="C:nucleus"/>
    <property type="evidence" value="ECO:0007669"/>
    <property type="project" value="UniProtKB-SubCell"/>
</dbReference>
<evidence type="ECO:0000259" key="7">
    <source>
        <dbReference type="PROSITE" id="PS50966"/>
    </source>
</evidence>
<evidence type="ECO:0000313" key="8">
    <source>
        <dbReference type="EMBL" id="PKA60887.1"/>
    </source>
</evidence>
<dbReference type="PROSITE" id="PS50966">
    <property type="entry name" value="ZF_SWIM"/>
    <property type="match status" value="1"/>
</dbReference>
<dbReference type="GO" id="GO:0008270">
    <property type="term" value="F:zinc ion binding"/>
    <property type="evidence" value="ECO:0007669"/>
    <property type="project" value="UniProtKB-UniRule"/>
</dbReference>
<evidence type="ECO:0000256" key="5">
    <source>
        <dbReference type="PROSITE-ProRule" id="PRU00325"/>
    </source>
</evidence>
<dbReference type="Proteomes" id="UP000236161">
    <property type="component" value="Unassembled WGS sequence"/>
</dbReference>
<evidence type="ECO:0000256" key="6">
    <source>
        <dbReference type="RuleBase" id="RU367018"/>
    </source>
</evidence>
<dbReference type="InterPro" id="IPR006564">
    <property type="entry name" value="Znf_PMZ"/>
</dbReference>
<evidence type="ECO:0000313" key="9">
    <source>
        <dbReference type="Proteomes" id="UP000236161"/>
    </source>
</evidence>
<dbReference type="Pfam" id="PF03101">
    <property type="entry name" value="FAR1"/>
    <property type="match status" value="1"/>
</dbReference>
<dbReference type="PANTHER" id="PTHR31669">
    <property type="entry name" value="PROTEIN FAR1-RELATED SEQUENCE 10-RELATED"/>
    <property type="match status" value="1"/>
</dbReference>
<accession>A0A2I0AZA9</accession>
<dbReference type="Pfam" id="PF10551">
    <property type="entry name" value="MULE"/>
    <property type="match status" value="1"/>
</dbReference>
<evidence type="ECO:0000256" key="4">
    <source>
        <dbReference type="ARBA" id="ARBA00022833"/>
    </source>
</evidence>
<keyword evidence="4 6" id="KW-0862">Zinc</keyword>
<keyword evidence="3 5" id="KW-0863">Zinc-finger</keyword>
<feature type="domain" description="SWIM-type" evidence="7">
    <location>
        <begin position="550"/>
        <end position="586"/>
    </location>
</feature>
<dbReference type="PANTHER" id="PTHR31669:SF301">
    <property type="entry name" value="PROTEIN FAR1-RELATED SEQUENCE"/>
    <property type="match status" value="1"/>
</dbReference>
<keyword evidence="6" id="KW-0539">Nucleus</keyword>
<dbReference type="InterPro" id="IPR007527">
    <property type="entry name" value="Znf_SWIM"/>
</dbReference>
<keyword evidence="2 6" id="KW-0479">Metal-binding</keyword>
<name>A0A2I0AZA9_9ASPA</name>
<organism evidence="8 9">
    <name type="scientific">Apostasia shenzhenica</name>
    <dbReference type="NCBI Taxonomy" id="1088818"/>
    <lineage>
        <taxon>Eukaryota</taxon>
        <taxon>Viridiplantae</taxon>
        <taxon>Streptophyta</taxon>
        <taxon>Embryophyta</taxon>
        <taxon>Tracheophyta</taxon>
        <taxon>Spermatophyta</taxon>
        <taxon>Magnoliopsida</taxon>
        <taxon>Liliopsida</taxon>
        <taxon>Asparagales</taxon>
        <taxon>Orchidaceae</taxon>
        <taxon>Apostasioideae</taxon>
        <taxon>Apostasia</taxon>
    </lineage>
</organism>
<dbReference type="InterPro" id="IPR004330">
    <property type="entry name" value="FAR1_DNA_bnd_dom"/>
</dbReference>
<sequence>MCMLMMSSVMETPDATGSEINEEKINEMNGAVLVDNEGHQEMVNGFEKEETKGTVVHDSNFDVKTPCIGMTFKTYDEVSNFYKQYALHVGFGVTVKKSWFSKSGVCRRLILVCSRGGSGRADACYKARLTAKTNCEAMVGVRMWDDGLLHIVETNLEHNHPVSPSTAQSLRCYQKMLCKVSPIQSAGHRNSQVIGKDCGYAAQIGRLKLGEEDAAAIHEFFARMQNNNPNFFYSVDLDQHGRMRNLFWADARSREASRYFADVCTLDSSCLTENYDLPLVVFSGMNQHGQIVLLGCGLLSNENVETYIWLFRTWLTCIASSHPNAFITDDCKAIQNAIVDVFPEIRHRLCLFHIFKKFPDKLKGSADFMAIRKALKKIVYNSLERNEFEEKWMKTIGEYGLQDNEWLNALYENRHSWVPLFLKDTFWAGMSVAQRGESLTSYFDGFVFPRTTIKQFLGKYETIIQSKYKKESQSDSESFHKAPLIVSKYYMEEQLSKLYTLNMFKKFQDELKATMYCHASPIKIDGPLQVFEVKECSYIENGRRTESKDHEVCFNLEDLAVHCICGFFQFNGILCRHSLSVFKLQQVFEIPPQYILDRWKKDCKRLHRLAHYTEDVMPNNILGRYDYLSRRFLQLVEIGFLSEERFQVALKLMRELEISLLDDLECRDKQPRLLSFETQTSQCIHDLLSSQFGISKVNKSPSSLHAKRRGRPPKKIKEANVEMLVHANKEQDFLRSSLLGNDNHILQASSAASHLDAHAASQGGIDLMEEVNPNDMSFGTHFGVHVNHQHLMGGQESMQQSHLMQTKYDQQAFQNPARMQWLYQQNYQEAHIARRTG</sequence>
<dbReference type="GO" id="GO:0006355">
    <property type="term" value="P:regulation of DNA-templated transcription"/>
    <property type="evidence" value="ECO:0007669"/>
    <property type="project" value="UniProtKB-UniRule"/>
</dbReference>
<comment type="similarity">
    <text evidence="1 6">Belongs to the FHY3/FAR1 family.</text>
</comment>
<evidence type="ECO:0000256" key="2">
    <source>
        <dbReference type="ARBA" id="ARBA00022723"/>
    </source>
</evidence>
<keyword evidence="9" id="KW-1185">Reference proteome</keyword>
<dbReference type="SMART" id="SM00575">
    <property type="entry name" value="ZnF_PMZ"/>
    <property type="match status" value="1"/>
</dbReference>
<dbReference type="EMBL" id="KZ451935">
    <property type="protein sequence ID" value="PKA60887.1"/>
    <property type="molecule type" value="Genomic_DNA"/>
</dbReference>
<dbReference type="InterPro" id="IPR031052">
    <property type="entry name" value="FHY3/FAR1"/>
</dbReference>
<proteinExistence type="inferred from homology"/>
<dbReference type="Pfam" id="PF04434">
    <property type="entry name" value="SWIM"/>
    <property type="match status" value="1"/>
</dbReference>